<dbReference type="EMBL" id="KV441005">
    <property type="protein sequence ID" value="OAD66153.1"/>
    <property type="molecule type" value="Genomic_DNA"/>
</dbReference>
<keyword evidence="2" id="KW-1185">Reference proteome</keyword>
<dbReference type="VEuPathDB" id="FungiDB:PHYBLDRAFT_175450"/>
<sequence>MVSKIYSDFAQMYLLFLDDNESDNELVKYLDSCRYLHKRKNNISKLVTKDKKIDFLDSMNEDDFLKEVRMSKISFKKLCNILTIVLEQLRSNGKDVSYSQIVRRSGGRKNLKSVVGNNKTEYFFLFTLGNSRIYISDLVTSYEFVTYAI</sequence>
<gene>
    <name evidence="1" type="ORF">PHYBLDRAFT_175450</name>
</gene>
<dbReference type="GeneID" id="28998395"/>
<name>A0A162TD11_PHYB8</name>
<evidence type="ECO:0000313" key="2">
    <source>
        <dbReference type="Proteomes" id="UP000077315"/>
    </source>
</evidence>
<organism evidence="1 2">
    <name type="scientific">Phycomyces blakesleeanus (strain ATCC 8743b / DSM 1359 / FGSC 10004 / NBRC 33097 / NRRL 1555)</name>
    <dbReference type="NCBI Taxonomy" id="763407"/>
    <lineage>
        <taxon>Eukaryota</taxon>
        <taxon>Fungi</taxon>
        <taxon>Fungi incertae sedis</taxon>
        <taxon>Mucoromycota</taxon>
        <taxon>Mucoromycotina</taxon>
        <taxon>Mucoromycetes</taxon>
        <taxon>Mucorales</taxon>
        <taxon>Phycomycetaceae</taxon>
        <taxon>Phycomyces</taxon>
    </lineage>
</organism>
<accession>A0A162TD11</accession>
<evidence type="ECO:0000313" key="1">
    <source>
        <dbReference type="EMBL" id="OAD66153.1"/>
    </source>
</evidence>
<protein>
    <submittedName>
        <fullName evidence="1">Uncharacterized protein</fullName>
    </submittedName>
</protein>
<reference evidence="2" key="1">
    <citation type="submission" date="2015-06" db="EMBL/GenBank/DDBJ databases">
        <title>Expansion of signal transduction pathways in fungi by whole-genome duplication.</title>
        <authorList>
            <consortium name="DOE Joint Genome Institute"/>
            <person name="Corrochano L.M."/>
            <person name="Kuo A."/>
            <person name="Marcet-Houben M."/>
            <person name="Polaino S."/>
            <person name="Salamov A."/>
            <person name="Villalobos J.M."/>
            <person name="Alvarez M.I."/>
            <person name="Avalos J."/>
            <person name="Benito E.P."/>
            <person name="Benoit I."/>
            <person name="Burger G."/>
            <person name="Camino L.P."/>
            <person name="Canovas D."/>
            <person name="Cerda-Olmedo E."/>
            <person name="Cheng J.-F."/>
            <person name="Dominguez A."/>
            <person name="Elias M."/>
            <person name="Eslava A.P."/>
            <person name="Glaser F."/>
            <person name="Grimwood J."/>
            <person name="Gutierrez G."/>
            <person name="Heitman J."/>
            <person name="Henrissat B."/>
            <person name="Iturriaga E.A."/>
            <person name="Lang B.F."/>
            <person name="Lavin J.L."/>
            <person name="Lee S."/>
            <person name="Li W."/>
            <person name="Lindquist E."/>
            <person name="Lopez-Garcia S."/>
            <person name="Luque E.M."/>
            <person name="Marcos A.T."/>
            <person name="Martin J."/>
            <person name="McCluskey K."/>
            <person name="Medina H.R."/>
            <person name="Miralles-Duran A."/>
            <person name="Miyazaki A."/>
            <person name="Munoz-Torres E."/>
            <person name="Oguiza J.A."/>
            <person name="Ohm R."/>
            <person name="Olmedo M."/>
            <person name="Orejas M."/>
            <person name="Ortiz-Castellanos L."/>
            <person name="Pisabarro A.G."/>
            <person name="Rodriguez-Romero J."/>
            <person name="Ruiz-Herrera J."/>
            <person name="Ruiz-Vazquez R."/>
            <person name="Sanz C."/>
            <person name="Schackwitz W."/>
            <person name="Schmutz J."/>
            <person name="Shahriari M."/>
            <person name="Shelest E."/>
            <person name="Silva-Franco F."/>
            <person name="Soanes D."/>
            <person name="Syed K."/>
            <person name="Tagua V.G."/>
            <person name="Talbot N.J."/>
            <person name="Thon M."/>
            <person name="De vries R.P."/>
            <person name="Wiebenga A."/>
            <person name="Yadav J.S."/>
            <person name="Braun E.L."/>
            <person name="Baker S."/>
            <person name="Garre V."/>
            <person name="Horwitz B."/>
            <person name="Torres-Martinez S."/>
            <person name="Idnurm A."/>
            <person name="Herrera-Estrella A."/>
            <person name="Gabaldon T."/>
            <person name="Grigoriev I.V."/>
        </authorList>
    </citation>
    <scope>NUCLEOTIDE SEQUENCE [LARGE SCALE GENOMIC DNA]</scope>
    <source>
        <strain evidence="2">NRRL 1555(-)</strain>
    </source>
</reference>
<dbReference type="Proteomes" id="UP000077315">
    <property type="component" value="Unassembled WGS sequence"/>
</dbReference>
<dbReference type="InParanoid" id="A0A162TD11"/>
<proteinExistence type="predicted"/>
<dbReference type="RefSeq" id="XP_018284193.1">
    <property type="nucleotide sequence ID" value="XM_018437489.1"/>
</dbReference>
<dbReference type="AlphaFoldDB" id="A0A162TD11"/>